<comment type="caution">
    <text evidence="2">The sequence shown here is derived from an EMBL/GenBank/DDBJ whole genome shotgun (WGS) entry which is preliminary data.</text>
</comment>
<dbReference type="Pfam" id="PF01488">
    <property type="entry name" value="Shikimate_DH"/>
    <property type="match status" value="1"/>
</dbReference>
<evidence type="ECO:0000313" key="2">
    <source>
        <dbReference type="EMBL" id="TEB10471.1"/>
    </source>
</evidence>
<keyword evidence="2" id="KW-0808">Transferase</keyword>
<dbReference type="Proteomes" id="UP000297597">
    <property type="component" value="Unassembled WGS sequence"/>
</dbReference>
<protein>
    <submittedName>
        <fullName evidence="2">Aminotransferase PigE</fullName>
        <ecNumber evidence="2">2.6.1.-</ecNumber>
    </submittedName>
</protein>
<dbReference type="Gene3D" id="3.40.50.720">
    <property type="entry name" value="NAD(P)-binding Rossmann-like Domain"/>
    <property type="match status" value="1"/>
</dbReference>
<feature type="domain" description="Quinate/shikimate 5-dehydrogenase/glutamyl-tRNA reductase" evidence="1">
    <location>
        <begin position="144"/>
        <end position="257"/>
    </location>
</feature>
<dbReference type="GO" id="GO:0008483">
    <property type="term" value="F:transaminase activity"/>
    <property type="evidence" value="ECO:0007669"/>
    <property type="project" value="UniProtKB-KW"/>
</dbReference>
<reference evidence="2 3" key="1">
    <citation type="journal article" date="2018" name="Environ. Microbiol.">
        <title>Novel energy conservation strategies and behaviour of Pelotomaculum schinkii driving syntrophic propionate catabolism.</title>
        <authorList>
            <person name="Hidalgo-Ahumada C.A.P."/>
            <person name="Nobu M.K."/>
            <person name="Narihiro T."/>
            <person name="Tamaki H."/>
            <person name="Liu W.T."/>
            <person name="Kamagata Y."/>
            <person name="Stams A.J.M."/>
            <person name="Imachi H."/>
            <person name="Sousa D.Z."/>
        </authorList>
    </citation>
    <scope>NUCLEOTIDE SEQUENCE [LARGE SCALE GENOMIC DNA]</scope>
    <source>
        <strain evidence="2 3">MGP</strain>
    </source>
</reference>
<dbReference type="InterPro" id="IPR006151">
    <property type="entry name" value="Shikm_DH/Glu-tRNA_Rdtase"/>
</dbReference>
<dbReference type="RefSeq" id="WP_134214197.1">
    <property type="nucleotide sequence ID" value="NZ_QFFZ01000026.1"/>
</dbReference>
<dbReference type="SUPFAM" id="SSF51735">
    <property type="entry name" value="NAD(P)-binding Rossmann-fold domains"/>
    <property type="match status" value="1"/>
</dbReference>
<dbReference type="EMBL" id="QFFZ01000026">
    <property type="protein sequence ID" value="TEB10471.1"/>
    <property type="molecule type" value="Genomic_DNA"/>
</dbReference>
<organism evidence="2 3">
    <name type="scientific">Pelotomaculum propionicicum</name>
    <dbReference type="NCBI Taxonomy" id="258475"/>
    <lineage>
        <taxon>Bacteria</taxon>
        <taxon>Bacillati</taxon>
        <taxon>Bacillota</taxon>
        <taxon>Clostridia</taxon>
        <taxon>Eubacteriales</taxon>
        <taxon>Desulfotomaculaceae</taxon>
        <taxon>Pelotomaculum</taxon>
    </lineage>
</organism>
<accession>A0A4Y7RNQ5</accession>
<proteinExistence type="predicted"/>
<dbReference type="InterPro" id="IPR036291">
    <property type="entry name" value="NAD(P)-bd_dom_sf"/>
</dbReference>
<dbReference type="AlphaFoldDB" id="A0A4Y7RNQ5"/>
<name>A0A4Y7RNQ5_9FIRM</name>
<sequence length="363" mass="38831">MQNFAFMIHPTNAGDVAKKFKFARFIPDQLIERAFAMLPSMEVAHITGIRSAHAETEGWFIACPLTTRLIMSLPQDYVIKKIIQGGRVAEKLGAKIFGLGAFTKVVGDAGITVAANLNIPVTTGNSYTVATAVEATKAAAGMMGHDLKKSTVVILGATGSIGRVCAMMLAGEVCNMTLVARDERKLEDLASKILYDTGLAVKVTADTKKALGSGDIIITVTSAVDTVIEPEDLKAGAVVCDVARPRDVSKRVAEVRHDVLVIEGGVVEVPGDVNFNLNFGFPPGTAYACMAETMILSLENRYESYTLGRELTIKQVEEISGLAKKHGFKLAGFRSFGRAVTSEEIKEIKLRAAGSRLIPALAK</sequence>
<evidence type="ECO:0000259" key="1">
    <source>
        <dbReference type="Pfam" id="PF01488"/>
    </source>
</evidence>
<gene>
    <name evidence="2" type="primary">pigE</name>
    <name evidence="2" type="ORF">Pmgp_02380</name>
</gene>
<dbReference type="EC" id="2.6.1.-" evidence="2"/>
<evidence type="ECO:0000313" key="3">
    <source>
        <dbReference type="Proteomes" id="UP000297597"/>
    </source>
</evidence>
<keyword evidence="3" id="KW-1185">Reference proteome</keyword>
<keyword evidence="2" id="KW-0032">Aminotransferase</keyword>
<dbReference type="OrthoDB" id="9808814at2"/>